<evidence type="ECO:0000259" key="8">
    <source>
        <dbReference type="PROSITE" id="PS50166"/>
    </source>
</evidence>
<dbReference type="PANTHER" id="PTHR12596">
    <property type="entry name" value="EXPORTIN 4,7-RELATED"/>
    <property type="match status" value="1"/>
</dbReference>
<dbReference type="Pfam" id="PF03810">
    <property type="entry name" value="IBN_N"/>
    <property type="match status" value="1"/>
</dbReference>
<evidence type="ECO:0000256" key="6">
    <source>
        <dbReference type="ARBA" id="ARBA00022927"/>
    </source>
</evidence>
<dbReference type="PANTHER" id="PTHR12596:SF2">
    <property type="entry name" value="EXPORTIN-7 ISOFORM X1"/>
    <property type="match status" value="1"/>
</dbReference>
<keyword evidence="6" id="KW-0653">Protein transport</keyword>
<dbReference type="InterPro" id="IPR057947">
    <property type="entry name" value="TPR_XPO7/RBP17"/>
</dbReference>
<dbReference type="AlphaFoldDB" id="A0AAD2GBS5"/>
<dbReference type="InterPro" id="IPR044189">
    <property type="entry name" value="XPO4/7-like"/>
</dbReference>
<dbReference type="InterPro" id="IPR011989">
    <property type="entry name" value="ARM-like"/>
</dbReference>
<dbReference type="SMART" id="SM00913">
    <property type="entry name" value="IBN_N"/>
    <property type="match status" value="1"/>
</dbReference>
<dbReference type="GO" id="GO:0005049">
    <property type="term" value="F:nuclear export signal receptor activity"/>
    <property type="evidence" value="ECO:0007669"/>
    <property type="project" value="InterPro"/>
</dbReference>
<comment type="subcellular location">
    <subcellularLocation>
        <location evidence="2">Cytoplasm</location>
    </subcellularLocation>
    <subcellularLocation>
        <location evidence="1">Nucleus</location>
    </subcellularLocation>
</comment>
<reference evidence="9" key="1">
    <citation type="submission" date="2023-08" db="EMBL/GenBank/DDBJ databases">
        <authorList>
            <person name="Audoor S."/>
            <person name="Bilcke G."/>
        </authorList>
    </citation>
    <scope>NUCLEOTIDE SEQUENCE</scope>
</reference>
<sequence>MDAQQLAQVEALCETLYTGVPSTNADGEPITLQEAQQRLLSLRTSAEYIPQCQYILDNSSSQYARLVATNSLTELITVHWNSFTIPQRIDIRNYVLGYLANNGPQLQDYVVTSLIKLVCRITKLGWFDDNVHRELADDVTKFLQATVDHCILGLKILNQLVDELNIPTLGRTLTQHRKTSVSFRDVCLLKVFQLGLTTLKQLQTRAISTCQCYQILLDPAGSTDLHSNDTHAMYLTITFLLSSFLRSFIQSIATAAEPRQEATMGEQALGLCVRCLSFDFIGTNPDESTEDVGTIQAPTSWRPLLSDPATTELMFEFYANTEPPRSSKAMEAIILMASVRRSIFPTDKDRGAFLARLINGIREMLSQQTGLQHQDNYHQFCRLLGRLKANYQLSELVKTDGYMEWLELAASFTVQSIRNWQYSTNSIHYLLSLWGRLVAAVPYVRPETGAQGHVQSLEKQVLTVVETYIDGMLGSVEAVLRSDGALENPLDDDGSLREQMDRLPVICRFQYAQVAQMILNKFDPLMSQYQDLIQRLGSNPTSSAPTDVQQTLAIIEGQLTWLTFIIGSVVGGHSWSSAHLGEGDETIDASLSRRALQLAQGIDYRLTASSGQGRADPMLEQALLFYFQNFRRVYMFMWDQMSGSSSSASSDSLSVGMIVAKLDSAPSSKQKIYQRMFEHLGMGDHTVVANIIVTKMGNNLKYWPDDNDITGKTLDLLHDMAGGYSSSKLLLNLETVRFLAMHHTEDHFPFLAIPSNARHRTTFHSTLTRLLLSPNGEDKLGLTFEQFLEPIVNTIGQLGLLSPNDLRSENCRRPLIGVFRDLRGITASLHNRKAYSSLFEILHPTHLPLLPKVADLWYDQTDVIISLLRFLQEFCHNKANRVNFDQSSPNGILLFRCTSEVVCAYGRRLLATPPPSSTDPEIYKKRYKGLSLSLLVLNSALGGNYVCFGVFELYNDRALESALDVALQMVLSVPMEDINAYPKLSKAYYSFVEILFRSHRKTVFALDTSIFMQIMTTVHDGLQSSDPSISSFCANTVDHMTTYYFNNSGKDKVPMHNLNKHIAAQPNLFSSLTATLFNLLLFGPPQNHWAVMRPMLSLMLASESSFAQYKDHLLSTQSPENQVALNEALTKLLADVNRSLDSANRDRFTQKLTAFRVATRGFLTL</sequence>
<evidence type="ECO:0000256" key="4">
    <source>
        <dbReference type="ARBA" id="ARBA00022448"/>
    </source>
</evidence>
<dbReference type="GO" id="GO:0005737">
    <property type="term" value="C:cytoplasm"/>
    <property type="evidence" value="ECO:0007669"/>
    <property type="project" value="UniProtKB-SubCell"/>
</dbReference>
<dbReference type="GO" id="GO:0031267">
    <property type="term" value="F:small GTPase binding"/>
    <property type="evidence" value="ECO:0007669"/>
    <property type="project" value="InterPro"/>
</dbReference>
<protein>
    <recommendedName>
        <fullName evidence="8">Importin N-terminal domain-containing protein</fullName>
    </recommendedName>
</protein>
<gene>
    <name evidence="9" type="ORF">CYCCA115_LOCUS23453</name>
</gene>
<evidence type="ECO:0000313" key="10">
    <source>
        <dbReference type="Proteomes" id="UP001295423"/>
    </source>
</evidence>
<accession>A0AAD2GBS5</accession>
<comment type="caution">
    <text evidence="9">The sequence shown here is derived from an EMBL/GenBank/DDBJ whole genome shotgun (WGS) entry which is preliminary data.</text>
</comment>
<keyword evidence="5" id="KW-0963">Cytoplasm</keyword>
<dbReference type="Proteomes" id="UP001295423">
    <property type="component" value="Unassembled WGS sequence"/>
</dbReference>
<keyword evidence="7" id="KW-0539">Nucleus</keyword>
<dbReference type="GO" id="GO:0005643">
    <property type="term" value="C:nuclear pore"/>
    <property type="evidence" value="ECO:0007669"/>
    <property type="project" value="TreeGrafter"/>
</dbReference>
<feature type="domain" description="Importin N-terminal" evidence="8">
    <location>
        <begin position="35"/>
        <end position="101"/>
    </location>
</feature>
<evidence type="ECO:0000256" key="7">
    <source>
        <dbReference type="ARBA" id="ARBA00023242"/>
    </source>
</evidence>
<dbReference type="Pfam" id="PF25795">
    <property type="entry name" value="TPR_XPO7"/>
    <property type="match status" value="1"/>
</dbReference>
<dbReference type="Gene3D" id="1.25.10.10">
    <property type="entry name" value="Leucine-rich Repeat Variant"/>
    <property type="match status" value="2"/>
</dbReference>
<evidence type="ECO:0000256" key="2">
    <source>
        <dbReference type="ARBA" id="ARBA00004496"/>
    </source>
</evidence>
<keyword evidence="10" id="KW-1185">Reference proteome</keyword>
<dbReference type="InterPro" id="IPR001494">
    <property type="entry name" value="Importin-beta_N"/>
</dbReference>
<organism evidence="9 10">
    <name type="scientific">Cylindrotheca closterium</name>
    <dbReference type="NCBI Taxonomy" id="2856"/>
    <lineage>
        <taxon>Eukaryota</taxon>
        <taxon>Sar</taxon>
        <taxon>Stramenopiles</taxon>
        <taxon>Ochrophyta</taxon>
        <taxon>Bacillariophyta</taxon>
        <taxon>Bacillariophyceae</taxon>
        <taxon>Bacillariophycidae</taxon>
        <taxon>Bacillariales</taxon>
        <taxon>Bacillariaceae</taxon>
        <taxon>Cylindrotheca</taxon>
    </lineage>
</organism>
<evidence type="ECO:0000256" key="1">
    <source>
        <dbReference type="ARBA" id="ARBA00004123"/>
    </source>
</evidence>
<dbReference type="EMBL" id="CAKOGP040002413">
    <property type="protein sequence ID" value="CAJ1968904.1"/>
    <property type="molecule type" value="Genomic_DNA"/>
</dbReference>
<dbReference type="InterPro" id="IPR016024">
    <property type="entry name" value="ARM-type_fold"/>
</dbReference>
<comment type="similarity">
    <text evidence="3">Belongs to the exportin family.</text>
</comment>
<proteinExistence type="inferred from homology"/>
<dbReference type="PROSITE" id="PS50166">
    <property type="entry name" value="IMPORTIN_B_NT"/>
    <property type="match status" value="1"/>
</dbReference>
<dbReference type="SUPFAM" id="SSF48371">
    <property type="entry name" value="ARM repeat"/>
    <property type="match status" value="1"/>
</dbReference>
<evidence type="ECO:0000313" key="9">
    <source>
        <dbReference type="EMBL" id="CAJ1968904.1"/>
    </source>
</evidence>
<evidence type="ECO:0000256" key="3">
    <source>
        <dbReference type="ARBA" id="ARBA00009466"/>
    </source>
</evidence>
<name>A0AAD2GBS5_9STRA</name>
<keyword evidence="4" id="KW-0813">Transport</keyword>
<evidence type="ECO:0000256" key="5">
    <source>
        <dbReference type="ARBA" id="ARBA00022490"/>
    </source>
</evidence>
<dbReference type="GO" id="GO:0006611">
    <property type="term" value="P:protein export from nucleus"/>
    <property type="evidence" value="ECO:0007669"/>
    <property type="project" value="TreeGrafter"/>
</dbReference>